<evidence type="ECO:0000313" key="3">
    <source>
        <dbReference type="Proteomes" id="UP001223547"/>
    </source>
</evidence>
<dbReference type="Proteomes" id="UP001223547">
    <property type="component" value="Unassembled WGS sequence"/>
</dbReference>
<accession>A0ABT7HHJ8</accession>
<dbReference type="PANTHER" id="PTHR28026">
    <property type="entry name" value="DUF962 DOMAIN PROTEIN (AFU_ORTHOLOGUE AFUA_8G05310)"/>
    <property type="match status" value="1"/>
</dbReference>
<feature type="transmembrane region" description="Helical" evidence="1">
    <location>
        <begin position="136"/>
        <end position="156"/>
    </location>
</feature>
<keyword evidence="1" id="KW-1133">Transmembrane helix</keyword>
<evidence type="ECO:0000313" key="2">
    <source>
        <dbReference type="EMBL" id="MDK9559387.1"/>
    </source>
</evidence>
<protein>
    <submittedName>
        <fullName evidence="2">DUF962 domain-containing protein</fullName>
    </submittedName>
</protein>
<keyword evidence="3" id="KW-1185">Reference proteome</keyword>
<sequence>MRSLPQFLSDYGESHQNSFNQWVHIVCVPAIVFSTLGLLWLIPVGSWLGLTGMAGEWVNGATVLAVLSGVVYLRLSLWVFVLMAGWFAVSAWLIQSVIAAGWSLFWSSLVVWVAAWALQVYGHKVEGKKPSFVEDLVFLLIGPIFVSIEFAAKIGIPVPSALSSHGKDQHGGSIQGQ</sequence>
<comment type="caution">
    <text evidence="2">The sequence shown here is derived from an EMBL/GenBank/DDBJ whole genome shotgun (WGS) entry which is preliminary data.</text>
</comment>
<feature type="transmembrane region" description="Helical" evidence="1">
    <location>
        <begin position="21"/>
        <end position="42"/>
    </location>
</feature>
<reference evidence="2 3" key="1">
    <citation type="submission" date="2023-05" db="EMBL/GenBank/DDBJ databases">
        <title>Marinobacter albus sp. nov., a marine bacterium isolated from sand in a coastal intertidal zone of huludao.</title>
        <authorList>
            <person name="Deng T."/>
        </authorList>
    </citation>
    <scope>NUCLEOTIDE SEQUENCE [LARGE SCALE GENOMIC DNA]</scope>
    <source>
        <strain evidence="2 3">M216</strain>
    </source>
</reference>
<gene>
    <name evidence="2" type="ORF">QQF73_17260</name>
</gene>
<dbReference type="InterPro" id="IPR009305">
    <property type="entry name" value="Mpo1-like"/>
</dbReference>
<dbReference type="RefSeq" id="WP_219868573.1">
    <property type="nucleotide sequence ID" value="NZ_JASSQD010000003.1"/>
</dbReference>
<dbReference type="Pfam" id="PF06127">
    <property type="entry name" value="Mpo1-like"/>
    <property type="match status" value="1"/>
</dbReference>
<dbReference type="EMBL" id="JASSQD010000003">
    <property type="protein sequence ID" value="MDK9559387.1"/>
    <property type="molecule type" value="Genomic_DNA"/>
</dbReference>
<keyword evidence="1" id="KW-0812">Transmembrane</keyword>
<proteinExistence type="predicted"/>
<feature type="transmembrane region" description="Helical" evidence="1">
    <location>
        <begin position="62"/>
        <end position="89"/>
    </location>
</feature>
<dbReference type="PANTHER" id="PTHR28026:SF9">
    <property type="entry name" value="2-HYDROXY-PALMITIC ACID DIOXYGENASE MPO1"/>
    <property type="match status" value="1"/>
</dbReference>
<keyword evidence="1" id="KW-0472">Membrane</keyword>
<organism evidence="2 3">
    <name type="scientific">Marinobacter albus</name>
    <dbReference type="NCBI Taxonomy" id="3030833"/>
    <lineage>
        <taxon>Bacteria</taxon>
        <taxon>Pseudomonadati</taxon>
        <taxon>Pseudomonadota</taxon>
        <taxon>Gammaproteobacteria</taxon>
        <taxon>Pseudomonadales</taxon>
        <taxon>Marinobacteraceae</taxon>
        <taxon>Marinobacter</taxon>
    </lineage>
</organism>
<name>A0ABT7HHJ8_9GAMM</name>
<evidence type="ECO:0000256" key="1">
    <source>
        <dbReference type="SAM" id="Phobius"/>
    </source>
</evidence>
<feature type="transmembrane region" description="Helical" evidence="1">
    <location>
        <begin position="96"/>
        <end position="116"/>
    </location>
</feature>